<dbReference type="InterPro" id="IPR001633">
    <property type="entry name" value="EAL_dom"/>
</dbReference>
<keyword evidence="6 7" id="KW-0472">Membrane</keyword>
<keyword evidence="5 7" id="KW-1133">Transmembrane helix</keyword>
<dbReference type="InterPro" id="IPR029787">
    <property type="entry name" value="Nucleotide_cyclase"/>
</dbReference>
<dbReference type="SUPFAM" id="SSF141868">
    <property type="entry name" value="EAL domain-like"/>
    <property type="match status" value="1"/>
</dbReference>
<dbReference type="InterPro" id="IPR004010">
    <property type="entry name" value="Double_Cache_2"/>
</dbReference>
<dbReference type="InterPro" id="IPR000160">
    <property type="entry name" value="GGDEF_dom"/>
</dbReference>
<dbReference type="FunFam" id="3.30.70.270:FF:000001">
    <property type="entry name" value="Diguanylate cyclase domain protein"/>
    <property type="match status" value="1"/>
</dbReference>
<dbReference type="SMART" id="SM01049">
    <property type="entry name" value="Cache_2"/>
    <property type="match status" value="1"/>
</dbReference>
<dbReference type="RefSeq" id="WP_124937130.1">
    <property type="nucleotide sequence ID" value="NZ_RJVQ01000003.1"/>
</dbReference>
<evidence type="ECO:0000259" key="8">
    <source>
        <dbReference type="PROSITE" id="PS50883"/>
    </source>
</evidence>
<dbReference type="InterPro" id="IPR052155">
    <property type="entry name" value="Biofilm_reg_signaling"/>
</dbReference>
<dbReference type="InterPro" id="IPR035919">
    <property type="entry name" value="EAL_sf"/>
</dbReference>
<dbReference type="Gene3D" id="3.20.20.450">
    <property type="entry name" value="EAL domain"/>
    <property type="match status" value="1"/>
</dbReference>
<comment type="cofactor">
    <cofactor evidence="1">
        <name>Mg(2+)</name>
        <dbReference type="ChEBI" id="CHEBI:18420"/>
    </cofactor>
</comment>
<organism evidence="10 11">
    <name type="scientific">Vibrio viridaestus</name>
    <dbReference type="NCBI Taxonomy" id="2487322"/>
    <lineage>
        <taxon>Bacteria</taxon>
        <taxon>Pseudomonadati</taxon>
        <taxon>Pseudomonadota</taxon>
        <taxon>Gammaproteobacteria</taxon>
        <taxon>Vibrionales</taxon>
        <taxon>Vibrionaceae</taxon>
        <taxon>Vibrio</taxon>
    </lineage>
</organism>
<dbReference type="NCBIfam" id="TIGR00254">
    <property type="entry name" value="GGDEF"/>
    <property type="match status" value="1"/>
</dbReference>
<dbReference type="InterPro" id="IPR033480">
    <property type="entry name" value="sCache_2"/>
</dbReference>
<evidence type="ECO:0000256" key="4">
    <source>
        <dbReference type="ARBA" id="ARBA00022692"/>
    </source>
</evidence>
<protein>
    <submittedName>
        <fullName evidence="10">EAL domain-containing protein</fullName>
    </submittedName>
</protein>
<dbReference type="SMART" id="SM00052">
    <property type="entry name" value="EAL"/>
    <property type="match status" value="1"/>
</dbReference>
<dbReference type="CDD" id="cd01948">
    <property type="entry name" value="EAL"/>
    <property type="match status" value="1"/>
</dbReference>
<dbReference type="InterPro" id="IPR043128">
    <property type="entry name" value="Rev_trsase/Diguanyl_cyclase"/>
</dbReference>
<dbReference type="PROSITE" id="PS50883">
    <property type="entry name" value="EAL"/>
    <property type="match status" value="1"/>
</dbReference>
<feature type="domain" description="EAL" evidence="8">
    <location>
        <begin position="586"/>
        <end position="840"/>
    </location>
</feature>
<dbReference type="PANTHER" id="PTHR44757:SF2">
    <property type="entry name" value="BIOFILM ARCHITECTURE MAINTENANCE PROTEIN MBAA"/>
    <property type="match status" value="1"/>
</dbReference>
<feature type="domain" description="GGDEF" evidence="9">
    <location>
        <begin position="444"/>
        <end position="577"/>
    </location>
</feature>
<accession>A0A3N9TH93</accession>
<dbReference type="Pfam" id="PF00563">
    <property type="entry name" value="EAL"/>
    <property type="match status" value="1"/>
</dbReference>
<dbReference type="Pfam" id="PF00990">
    <property type="entry name" value="GGDEF"/>
    <property type="match status" value="1"/>
</dbReference>
<dbReference type="GO" id="GO:0003824">
    <property type="term" value="F:catalytic activity"/>
    <property type="evidence" value="ECO:0007669"/>
    <property type="project" value="UniProtKB-ARBA"/>
</dbReference>
<dbReference type="Pfam" id="PF08269">
    <property type="entry name" value="dCache_2"/>
    <property type="match status" value="1"/>
</dbReference>
<proteinExistence type="predicted"/>
<dbReference type="Gene3D" id="3.30.70.270">
    <property type="match status" value="1"/>
</dbReference>
<reference evidence="10 11" key="1">
    <citation type="submission" date="2018-11" db="EMBL/GenBank/DDBJ databases">
        <title>Vibrio LJC006 sp. nov., isolated from seawater during the bloom of the enteromorpha.</title>
        <authorList>
            <person name="Liang J."/>
        </authorList>
    </citation>
    <scope>NUCLEOTIDE SEQUENCE [LARGE SCALE GENOMIC DNA]</scope>
    <source>
        <strain evidence="10 11">LJC006</strain>
    </source>
</reference>
<evidence type="ECO:0000313" key="11">
    <source>
        <dbReference type="Proteomes" id="UP000281112"/>
    </source>
</evidence>
<dbReference type="Gene3D" id="3.30.450.20">
    <property type="entry name" value="PAS domain"/>
    <property type="match status" value="2"/>
</dbReference>
<evidence type="ECO:0000256" key="1">
    <source>
        <dbReference type="ARBA" id="ARBA00001946"/>
    </source>
</evidence>
<dbReference type="CDD" id="cd01949">
    <property type="entry name" value="GGDEF"/>
    <property type="match status" value="1"/>
</dbReference>
<evidence type="ECO:0000256" key="5">
    <source>
        <dbReference type="ARBA" id="ARBA00022989"/>
    </source>
</evidence>
<evidence type="ECO:0000259" key="9">
    <source>
        <dbReference type="PROSITE" id="PS50887"/>
    </source>
</evidence>
<comment type="subcellular location">
    <subcellularLocation>
        <location evidence="2">Cell membrane</location>
        <topology evidence="2">Multi-pass membrane protein</topology>
    </subcellularLocation>
</comment>
<keyword evidence="4 7" id="KW-0812">Transmembrane</keyword>
<evidence type="ECO:0000256" key="7">
    <source>
        <dbReference type="SAM" id="Phobius"/>
    </source>
</evidence>
<evidence type="ECO:0000313" key="10">
    <source>
        <dbReference type="EMBL" id="RQW63668.1"/>
    </source>
</evidence>
<dbReference type="PROSITE" id="PS50887">
    <property type="entry name" value="GGDEF"/>
    <property type="match status" value="1"/>
</dbReference>
<evidence type="ECO:0000256" key="6">
    <source>
        <dbReference type="ARBA" id="ARBA00023136"/>
    </source>
</evidence>
<dbReference type="PANTHER" id="PTHR44757">
    <property type="entry name" value="DIGUANYLATE CYCLASE DGCP"/>
    <property type="match status" value="1"/>
</dbReference>
<dbReference type="AlphaFoldDB" id="A0A3N9TH93"/>
<sequence length="850" mass="97445">MDNLTVLLNKDKRLLRFIQLAPFAVIALVSLSLIVYIYQIERNKFNANVEALRSSFIDVEESMVEQKINYIQKQIEYNHNNVSTELRDAVKARVEDAYQIASQIYKAHTDEPEDVLKQHIIDILRPFRFFDNRGYYFIFTMDGTSVMHPLVPNIEGTNQIGAIDLKGTPILKEHIALVKEHGASFYHWWYPMPGKPLNVQFEKIGYAKEFKPFNWMIGTGEYVKNYEQIMKTSTIKWFSQFVHNVNSVKSNPTYLLMDNSGQVIAATDVNFLSKELFNIELPHQSLNWSNFKHQTSSTVKLEGLLSFEGGKTLTIGQSHIIYRPLPYWGWSIITTIPNAYFENLLKNRFEQLKSQQSDDLLNLVYFSVLFSIIVLSVSLYIGRLVQKRIIRLQANIHAHINELEEAKNQMQYMAMRDELTTLPNRATLVKRVDSEIAQAKKTGDMVVIVFVDLDDFKKINDKYGHSIGDQLLVKVAAEFEQRIEPTDLVARFGGDEFVFCLSNLHSFEEARARIHNIKGVFEQHYQLESLRVKTGFSLGACAFPNDGLDAESLIKNADIALYRAKNHNRGDVVFYDENINNEIQYLISVEEHIHTAIINEELSVVYQPQVELESLNVVGVEALVRWKNSHLGFVPPDVFISVAEDAGIIDNIGMFVFRRACKEIVSISPNGNDAVQLSVNISPKQILADRFVENLLSIMDEVGIDYHRVQLEITEGVLIKDFESVSDILNDLRNKQIGISLDDFGKGYSSLSYLNQLPINEIKIDKSFVHQMMDNATSRTLINSIFAMAKVSDLIVVAEGVETYEQMYELKQYQNCVAQGYYFDKPLTIDQLMVRLGQRYTLRQQSDYSI</sequence>
<evidence type="ECO:0000256" key="2">
    <source>
        <dbReference type="ARBA" id="ARBA00004651"/>
    </source>
</evidence>
<feature type="transmembrane region" description="Helical" evidence="7">
    <location>
        <begin position="363"/>
        <end position="382"/>
    </location>
</feature>
<keyword evidence="11" id="KW-1185">Reference proteome</keyword>
<dbReference type="GO" id="GO:0005886">
    <property type="term" value="C:plasma membrane"/>
    <property type="evidence" value="ECO:0007669"/>
    <property type="project" value="UniProtKB-SubCell"/>
</dbReference>
<dbReference type="EMBL" id="RJVQ01000003">
    <property type="protein sequence ID" value="RQW63668.1"/>
    <property type="molecule type" value="Genomic_DNA"/>
</dbReference>
<keyword evidence="3" id="KW-1003">Cell membrane</keyword>
<dbReference type="SUPFAM" id="SSF55073">
    <property type="entry name" value="Nucleotide cyclase"/>
    <property type="match status" value="1"/>
</dbReference>
<gene>
    <name evidence="10" type="ORF">EES38_10520</name>
</gene>
<feature type="transmembrane region" description="Helical" evidence="7">
    <location>
        <begin position="20"/>
        <end position="38"/>
    </location>
</feature>
<comment type="caution">
    <text evidence="10">The sequence shown here is derived from an EMBL/GenBank/DDBJ whole genome shotgun (WGS) entry which is preliminary data.</text>
</comment>
<dbReference type="SMART" id="SM00267">
    <property type="entry name" value="GGDEF"/>
    <property type="match status" value="1"/>
</dbReference>
<dbReference type="OrthoDB" id="1316910at2"/>
<evidence type="ECO:0000256" key="3">
    <source>
        <dbReference type="ARBA" id="ARBA00022475"/>
    </source>
</evidence>
<name>A0A3N9TH93_9VIBR</name>
<dbReference type="Proteomes" id="UP000281112">
    <property type="component" value="Unassembled WGS sequence"/>
</dbReference>